<keyword evidence="4" id="KW-1185">Reference proteome</keyword>
<protein>
    <recommendedName>
        <fullName evidence="5">DUF2946 domain-containing protein</fullName>
    </recommendedName>
</protein>
<reference evidence="3" key="2">
    <citation type="submission" date="2023-01" db="EMBL/GenBank/DDBJ databases">
        <title>Draft genome sequence of Algimonas porphyrae strain NBRC 108216.</title>
        <authorList>
            <person name="Sun Q."/>
            <person name="Mori K."/>
        </authorList>
    </citation>
    <scope>NUCLEOTIDE SEQUENCE</scope>
    <source>
        <strain evidence="3">NBRC 108216</strain>
    </source>
</reference>
<evidence type="ECO:0000256" key="2">
    <source>
        <dbReference type="SAM" id="SignalP"/>
    </source>
</evidence>
<dbReference type="EMBL" id="BSNJ01000001">
    <property type="protein sequence ID" value="GLQ19640.1"/>
    <property type="molecule type" value="Genomic_DNA"/>
</dbReference>
<feature type="chain" id="PRO_5046691782" description="DUF2946 domain-containing protein" evidence="2">
    <location>
        <begin position="28"/>
        <end position="130"/>
    </location>
</feature>
<organism evidence="3 4">
    <name type="scientific">Algimonas porphyrae</name>
    <dbReference type="NCBI Taxonomy" id="1128113"/>
    <lineage>
        <taxon>Bacteria</taxon>
        <taxon>Pseudomonadati</taxon>
        <taxon>Pseudomonadota</taxon>
        <taxon>Alphaproteobacteria</taxon>
        <taxon>Maricaulales</taxon>
        <taxon>Robiginitomaculaceae</taxon>
        <taxon>Algimonas</taxon>
    </lineage>
</organism>
<evidence type="ECO:0000313" key="4">
    <source>
        <dbReference type="Proteomes" id="UP001161390"/>
    </source>
</evidence>
<name>A0ABQ5UZ37_9PROT</name>
<evidence type="ECO:0000256" key="1">
    <source>
        <dbReference type="SAM" id="MobiDB-lite"/>
    </source>
</evidence>
<comment type="caution">
    <text evidence="3">The sequence shown here is derived from an EMBL/GenBank/DDBJ whole genome shotgun (WGS) entry which is preliminary data.</text>
</comment>
<proteinExistence type="predicted"/>
<keyword evidence="2" id="KW-0732">Signal</keyword>
<feature type="signal peptide" evidence="2">
    <location>
        <begin position="1"/>
        <end position="27"/>
    </location>
</feature>
<dbReference type="RefSeq" id="WP_284369464.1">
    <property type="nucleotide sequence ID" value="NZ_BSNJ01000001.1"/>
</dbReference>
<evidence type="ECO:0008006" key="5">
    <source>
        <dbReference type="Google" id="ProtNLM"/>
    </source>
</evidence>
<dbReference type="Proteomes" id="UP001161390">
    <property type="component" value="Unassembled WGS sequence"/>
</dbReference>
<feature type="region of interest" description="Disordered" evidence="1">
    <location>
        <begin position="111"/>
        <end position="130"/>
    </location>
</feature>
<sequence length="130" mass="13527">MRVSLHIVRLVAILAVFLQAVMPLAQARAAANGTPLSSLICNPSGQALTASAQAQMAALLETLGQSEAPEPMPDCERCVVPGVAILQSLHSGDLRPAFSLAAHQHPASARVSMHRVRGPPCGTRAPPILV</sequence>
<evidence type="ECO:0000313" key="3">
    <source>
        <dbReference type="EMBL" id="GLQ19640.1"/>
    </source>
</evidence>
<reference evidence="3" key="1">
    <citation type="journal article" date="2014" name="Int. J. Syst. Evol. Microbiol.">
        <title>Complete genome of a new Firmicutes species belonging to the dominant human colonic microbiota ('Ruminococcus bicirculans') reveals two chromosomes and a selective capacity to utilize plant glucans.</title>
        <authorList>
            <consortium name="NISC Comparative Sequencing Program"/>
            <person name="Wegmann U."/>
            <person name="Louis P."/>
            <person name="Goesmann A."/>
            <person name="Henrissat B."/>
            <person name="Duncan S.H."/>
            <person name="Flint H.J."/>
        </authorList>
    </citation>
    <scope>NUCLEOTIDE SEQUENCE</scope>
    <source>
        <strain evidence="3">NBRC 108216</strain>
    </source>
</reference>
<accession>A0ABQ5UZ37</accession>
<gene>
    <name evidence="3" type="ORF">GCM10007854_05950</name>
</gene>